<dbReference type="InterPro" id="IPR027267">
    <property type="entry name" value="AH/BAR_dom_sf"/>
</dbReference>
<evidence type="ECO:0000313" key="3">
    <source>
        <dbReference type="Proteomes" id="UP000422736"/>
    </source>
</evidence>
<name>A0ABX6ET97_KLUMA</name>
<feature type="region of interest" description="Disordered" evidence="1">
    <location>
        <begin position="23"/>
        <end position="64"/>
    </location>
</feature>
<feature type="compositionally biased region" description="Polar residues" evidence="1">
    <location>
        <begin position="51"/>
        <end position="64"/>
    </location>
</feature>
<dbReference type="EMBL" id="CP015056">
    <property type="protein sequence ID" value="QGN15540.1"/>
    <property type="molecule type" value="Genomic_DNA"/>
</dbReference>
<feature type="compositionally biased region" description="Polar residues" evidence="1">
    <location>
        <begin position="333"/>
        <end position="377"/>
    </location>
</feature>
<feature type="compositionally biased region" description="Polar residues" evidence="1">
    <location>
        <begin position="392"/>
        <end position="406"/>
    </location>
</feature>
<sequence>MDVSPERYAPHLSEFYSMMNGSDKTSGHIHKASPQVDHPKDFSAHPMDDVVSTSTSTQNNLRRPSSIRSGVSGFSITELHALVTKEDIKKTQGSMKSLVGKITKYSEKLNELAQFSTEIAFELEDMARLKGCSDLTADKFINASGLFHLVSNHDRIISNCCEEVVVKGLNQKVEKLDSDFKAEEITFKKQFKDQSIKLKLQERYSSAMAKRKIRNLVSYRENLTILQHQLDQLEMLKHDYYQKSYGMVEATCQGVLKDIATLARAQIEISENIARKGWSGGGLDNLIIDADDPFSTGNEDEADIDLTQLAQIPENASLDNSKSNMLTPKKQITPPSNDNLLNQSDELLSSPAQISNNEGNANSNIIDEKGNTNSNTKSHPHDSSHSNETENENAITQYPETQSVNSVRIDKDKGDFEEDNFDNSFSLPLTNTSNNKGISSSSINDSPLSADNILEATGELNINDQSSTFSN</sequence>
<feature type="region of interest" description="Disordered" evidence="1">
    <location>
        <begin position="315"/>
        <end position="406"/>
    </location>
</feature>
<organism evidence="2 3">
    <name type="scientific">Kluyveromyces marxianus</name>
    <name type="common">Yeast</name>
    <name type="synonym">Candida kefyr</name>
    <dbReference type="NCBI Taxonomy" id="4911"/>
    <lineage>
        <taxon>Eukaryota</taxon>
        <taxon>Fungi</taxon>
        <taxon>Dikarya</taxon>
        <taxon>Ascomycota</taxon>
        <taxon>Saccharomycotina</taxon>
        <taxon>Saccharomycetes</taxon>
        <taxon>Saccharomycetales</taxon>
        <taxon>Saccharomycetaceae</taxon>
        <taxon>Kluyveromyces</taxon>
    </lineage>
</organism>
<keyword evidence="3" id="KW-1185">Reference proteome</keyword>
<evidence type="ECO:0000313" key="2">
    <source>
        <dbReference type="EMBL" id="QGN15540.1"/>
    </source>
</evidence>
<gene>
    <name evidence="2" type="primary">IVY1</name>
    <name evidence="2" type="ORF">FIM1_2231</name>
</gene>
<feature type="compositionally biased region" description="Basic and acidic residues" evidence="1">
    <location>
        <begin position="379"/>
        <end position="388"/>
    </location>
</feature>
<evidence type="ECO:0000256" key="1">
    <source>
        <dbReference type="SAM" id="MobiDB-lite"/>
    </source>
</evidence>
<dbReference type="PANTHER" id="PTHR38407">
    <property type="entry name" value="PROTEIN IVY1"/>
    <property type="match status" value="1"/>
</dbReference>
<proteinExistence type="predicted"/>
<dbReference type="PANTHER" id="PTHR38407:SF1">
    <property type="entry name" value="PROTEIN IVY1"/>
    <property type="match status" value="1"/>
</dbReference>
<dbReference type="Proteomes" id="UP000422736">
    <property type="component" value="Chromosome 3"/>
</dbReference>
<feature type="compositionally biased region" description="Basic and acidic residues" evidence="1">
    <location>
        <begin position="37"/>
        <end position="48"/>
    </location>
</feature>
<accession>A0ABX6ET97</accession>
<dbReference type="Gene3D" id="1.20.1270.60">
    <property type="entry name" value="Arfaptin homology (AH) domain/BAR domain"/>
    <property type="match status" value="1"/>
</dbReference>
<dbReference type="InterPro" id="IPR037470">
    <property type="entry name" value="IVY1"/>
</dbReference>
<feature type="compositionally biased region" description="Polar residues" evidence="1">
    <location>
        <begin position="317"/>
        <end position="326"/>
    </location>
</feature>
<reference evidence="2 3" key="1">
    <citation type="submission" date="2016-03" db="EMBL/GenBank/DDBJ databases">
        <title>How can Kluyveromyces marxianus grow so fast - potential evolutionary course in Saccharomyces Complex revealed by comparative genomics.</title>
        <authorList>
            <person name="Mo W."/>
            <person name="Lu W."/>
            <person name="Yang X."/>
            <person name="Qi J."/>
            <person name="Lv H."/>
        </authorList>
    </citation>
    <scope>NUCLEOTIDE SEQUENCE [LARGE SCALE GENOMIC DNA]</scope>
    <source>
        <strain evidence="2 3">FIM1</strain>
    </source>
</reference>
<protein>
    <submittedName>
        <fullName evidence="2">Protein IVY1</fullName>
    </submittedName>
</protein>